<dbReference type="NCBIfam" id="NF047593">
    <property type="entry name" value="IS66_ISAeme5_TnpA"/>
    <property type="match status" value="1"/>
</dbReference>
<dbReference type="AlphaFoldDB" id="A0A1N6XLG3"/>
<dbReference type="RefSeq" id="WP_076489899.1">
    <property type="nucleotide sequence ID" value="NZ_FTMS01000027.1"/>
</dbReference>
<accession>A0A1N6XLG3</accession>
<dbReference type="EMBL" id="FTMS01000027">
    <property type="protein sequence ID" value="SIR03195.1"/>
    <property type="molecule type" value="Genomic_DNA"/>
</dbReference>
<keyword evidence="2" id="KW-1185">Reference proteome</keyword>
<dbReference type="Proteomes" id="UP000186400">
    <property type="component" value="Unassembled WGS sequence"/>
</dbReference>
<evidence type="ECO:0000313" key="2">
    <source>
        <dbReference type="Proteomes" id="UP000186400"/>
    </source>
</evidence>
<dbReference type="OrthoDB" id="671208at2"/>
<organism evidence="1 2">
    <name type="scientific">Alkalispirochaeta americana</name>
    <dbReference type="NCBI Taxonomy" id="159291"/>
    <lineage>
        <taxon>Bacteria</taxon>
        <taxon>Pseudomonadati</taxon>
        <taxon>Spirochaetota</taxon>
        <taxon>Spirochaetia</taxon>
        <taxon>Spirochaetales</taxon>
        <taxon>Spirochaetaceae</taxon>
        <taxon>Alkalispirochaeta</taxon>
    </lineage>
</organism>
<protein>
    <recommendedName>
        <fullName evidence="3">Transposase</fullName>
    </recommendedName>
</protein>
<proteinExistence type="predicted"/>
<gene>
    <name evidence="1" type="ORF">SAMN05920897_1271</name>
</gene>
<reference evidence="1 2" key="1">
    <citation type="submission" date="2017-01" db="EMBL/GenBank/DDBJ databases">
        <authorList>
            <person name="Mah S.A."/>
            <person name="Swanson W.J."/>
            <person name="Moy G.W."/>
            <person name="Vacquier V.D."/>
        </authorList>
    </citation>
    <scope>NUCLEOTIDE SEQUENCE [LARGE SCALE GENOMIC DNA]</scope>
    <source>
        <strain evidence="1 2">ASpG1</strain>
    </source>
</reference>
<sequence>MTRKERDAYRRSVVHQYRESGMTRKAFCAENGVALSSLDLWKRRYSNKTDDLENKAPSVISLGTVTPARTGRTLRVSSTSGVNAELDLPATDSEIAAVVRAIGGADKNLDYILKEVVRVFV</sequence>
<evidence type="ECO:0008006" key="3">
    <source>
        <dbReference type="Google" id="ProtNLM"/>
    </source>
</evidence>
<name>A0A1N6XLG3_9SPIO</name>
<evidence type="ECO:0000313" key="1">
    <source>
        <dbReference type="EMBL" id="SIR03195.1"/>
    </source>
</evidence>